<organism evidence="1">
    <name type="scientific">freshwater metagenome</name>
    <dbReference type="NCBI Taxonomy" id="449393"/>
    <lineage>
        <taxon>unclassified sequences</taxon>
        <taxon>metagenomes</taxon>
        <taxon>ecological metagenomes</taxon>
    </lineage>
</organism>
<dbReference type="AlphaFoldDB" id="A0A6J6P8K0"/>
<sequence length="121" mass="12833">MARSCKPLAFQIAPSALFLFSGIQLFETAISDNPKPLISCSTAQSSNAVSGLDERAKVVASSGPNILVMFIATESRAYAVLIIWSGAANFHNGRTERLIGGEAIPINIGSTKSKKVESTYL</sequence>
<dbReference type="EMBL" id="CAEZXH010000123">
    <property type="protein sequence ID" value="CAB4694946.1"/>
    <property type="molecule type" value="Genomic_DNA"/>
</dbReference>
<protein>
    <submittedName>
        <fullName evidence="1">Unannotated protein</fullName>
    </submittedName>
</protein>
<evidence type="ECO:0000313" key="1">
    <source>
        <dbReference type="EMBL" id="CAB4694946.1"/>
    </source>
</evidence>
<proteinExistence type="predicted"/>
<gene>
    <name evidence="1" type="ORF">UFOPK2360_01336</name>
</gene>
<accession>A0A6J6P8K0</accession>
<name>A0A6J6P8K0_9ZZZZ</name>
<reference evidence="1" key="1">
    <citation type="submission" date="2020-05" db="EMBL/GenBank/DDBJ databases">
        <authorList>
            <person name="Chiriac C."/>
            <person name="Salcher M."/>
            <person name="Ghai R."/>
            <person name="Kavagutti S V."/>
        </authorList>
    </citation>
    <scope>NUCLEOTIDE SEQUENCE</scope>
</reference>